<feature type="transmembrane region" description="Helical" evidence="1">
    <location>
        <begin position="202"/>
        <end position="220"/>
    </location>
</feature>
<feature type="transmembrane region" description="Helical" evidence="1">
    <location>
        <begin position="385"/>
        <end position="407"/>
    </location>
</feature>
<keyword evidence="1" id="KW-1133">Transmembrane helix</keyword>
<evidence type="ECO:0000313" key="2">
    <source>
        <dbReference type="EMBL" id="RFU79563.1"/>
    </source>
</evidence>
<feature type="transmembrane region" description="Helical" evidence="1">
    <location>
        <begin position="350"/>
        <end position="373"/>
    </location>
</feature>
<feature type="transmembrane region" description="Helical" evidence="1">
    <location>
        <begin position="232"/>
        <end position="250"/>
    </location>
</feature>
<evidence type="ECO:0000313" key="3">
    <source>
        <dbReference type="Proteomes" id="UP000266272"/>
    </source>
</evidence>
<dbReference type="AlphaFoldDB" id="A0A395NUC5"/>
<keyword evidence="3" id="KW-1185">Reference proteome</keyword>
<reference evidence="2 3" key="1">
    <citation type="journal article" date="2018" name="PLoS Pathog.">
        <title>Evolution of structural diversity of trichothecenes, a family of toxins produced by plant pathogenic and entomopathogenic fungi.</title>
        <authorList>
            <person name="Proctor R.H."/>
            <person name="McCormick S.P."/>
            <person name="Kim H.S."/>
            <person name="Cardoza R.E."/>
            <person name="Stanley A.M."/>
            <person name="Lindo L."/>
            <person name="Kelly A."/>
            <person name="Brown D.W."/>
            <person name="Lee T."/>
            <person name="Vaughan M.M."/>
            <person name="Alexander N.J."/>
            <person name="Busman M."/>
            <person name="Gutierrez S."/>
        </authorList>
    </citation>
    <scope>NUCLEOTIDE SEQUENCE [LARGE SCALE GENOMIC DNA]</scope>
    <source>
        <strain evidence="2 3">IBT 40837</strain>
    </source>
</reference>
<evidence type="ECO:0000256" key="1">
    <source>
        <dbReference type="SAM" id="Phobius"/>
    </source>
</evidence>
<dbReference type="STRING" id="490622.A0A395NUC5"/>
<organism evidence="2 3">
    <name type="scientific">Trichoderma arundinaceum</name>
    <dbReference type="NCBI Taxonomy" id="490622"/>
    <lineage>
        <taxon>Eukaryota</taxon>
        <taxon>Fungi</taxon>
        <taxon>Dikarya</taxon>
        <taxon>Ascomycota</taxon>
        <taxon>Pezizomycotina</taxon>
        <taxon>Sordariomycetes</taxon>
        <taxon>Hypocreomycetidae</taxon>
        <taxon>Hypocreales</taxon>
        <taxon>Hypocreaceae</taxon>
        <taxon>Trichoderma</taxon>
    </lineage>
</organism>
<gene>
    <name evidence="2" type="ORF">TARUN_2672</name>
</gene>
<dbReference type="PANTHER" id="PTHR35043">
    <property type="entry name" value="TRANSCRIPTION FACTOR DOMAIN-CONTAINING PROTEIN"/>
    <property type="match status" value="1"/>
</dbReference>
<protein>
    <submittedName>
        <fullName evidence="2">Uncharacterized protein</fullName>
    </submittedName>
</protein>
<name>A0A395NUC5_TRIAR</name>
<proteinExistence type="predicted"/>
<dbReference type="Proteomes" id="UP000266272">
    <property type="component" value="Unassembled WGS sequence"/>
</dbReference>
<dbReference type="EMBL" id="PXOA01000151">
    <property type="protein sequence ID" value="RFU79563.1"/>
    <property type="molecule type" value="Genomic_DNA"/>
</dbReference>
<keyword evidence="1" id="KW-0472">Membrane</keyword>
<accession>A0A395NUC5</accession>
<comment type="caution">
    <text evidence="2">The sequence shown here is derived from an EMBL/GenBank/DDBJ whole genome shotgun (WGS) entry which is preliminary data.</text>
</comment>
<feature type="transmembrane region" description="Helical" evidence="1">
    <location>
        <begin position="317"/>
        <end position="338"/>
    </location>
</feature>
<keyword evidence="1" id="KW-0812">Transmembrane</keyword>
<dbReference type="OrthoDB" id="3061561at2759"/>
<dbReference type="PANTHER" id="PTHR35043:SF7">
    <property type="entry name" value="TRANSCRIPTION FACTOR DOMAIN-CONTAINING PROTEIN"/>
    <property type="match status" value="1"/>
</dbReference>
<sequence>MELSRRYNWPLFYCLITVVKAYTVFETTCPIPAAPASFVSSPNTRGTLDILWSSVFTVIACTWTLQHPNIPEQRNGRDPGQLGDVKWRLRGSYNSVMRMLWAVIAPEIIISAACGDLIEASHSNRELQEYAAQDGVKWTLAHSYYANMGGFIIRSKPTRINAYHDPYHLNAYGMYALRRRNYLQKLPDIATEELDDRSKSDGFVKVIAVGQIAWTILQILVRTARNLTNSPLEIAVVAFAVCAVIIYGLYWKKPQRICATETILQYPQDIPGEVLQALQEKHADDRFLAELFLVRKHVPLPGSRISIASSKRIGSKALLVVSTGTVGAAIFGGIHAAAWNFAFPSTAEKVLWRCASIYSAVSPFYCLLHFAVASGAKSRRKSTDLLSILILPLLGGLYVAARLFVLIEVVRTLCFLPPDAFVATWTSNIPHIV</sequence>